<organism evidence="1">
    <name type="scientific">Eutreptiella gymnastica</name>
    <dbReference type="NCBI Taxonomy" id="73025"/>
    <lineage>
        <taxon>Eukaryota</taxon>
        <taxon>Discoba</taxon>
        <taxon>Euglenozoa</taxon>
        <taxon>Euglenida</taxon>
        <taxon>Spirocuta</taxon>
        <taxon>Euglenophyceae</taxon>
        <taxon>Eutreptiales</taxon>
        <taxon>Eutreptiaceae</taxon>
        <taxon>Eutreptiella</taxon>
    </lineage>
</organism>
<dbReference type="EMBL" id="HBJA01133859">
    <property type="protein sequence ID" value="CAE0834688.1"/>
    <property type="molecule type" value="Transcribed_RNA"/>
</dbReference>
<gene>
    <name evidence="1" type="ORF">EGYM00163_LOCUS45992</name>
</gene>
<name>A0A7S4GES1_9EUGL</name>
<accession>A0A7S4GES1</accession>
<protein>
    <submittedName>
        <fullName evidence="1">Uncharacterized protein</fullName>
    </submittedName>
</protein>
<proteinExistence type="predicted"/>
<evidence type="ECO:0000313" key="1">
    <source>
        <dbReference type="EMBL" id="CAE0834688.1"/>
    </source>
</evidence>
<dbReference type="AlphaFoldDB" id="A0A7S4GES1"/>
<reference evidence="1" key="1">
    <citation type="submission" date="2021-01" db="EMBL/GenBank/DDBJ databases">
        <authorList>
            <person name="Corre E."/>
            <person name="Pelletier E."/>
            <person name="Niang G."/>
            <person name="Scheremetjew M."/>
            <person name="Finn R."/>
            <person name="Kale V."/>
            <person name="Holt S."/>
            <person name="Cochrane G."/>
            <person name="Meng A."/>
            <person name="Brown T."/>
            <person name="Cohen L."/>
        </authorList>
    </citation>
    <scope>NUCLEOTIDE SEQUENCE</scope>
    <source>
        <strain evidence="1">CCMP1594</strain>
    </source>
</reference>
<sequence>MDFMASQFGGSTTQVKKARLLAVGHTTRTVLCHVMRGIWPFWCVDEEGNASYCMAISLQTHVKGGANKAHGVKHLQCTNPRSHTCNNQKTPIQNRTLILQLRKRFGVRLQ</sequence>